<dbReference type="PaxDb" id="880073-Calab_0077"/>
<reference evidence="15 16" key="1">
    <citation type="submission" date="2011-09" db="EMBL/GenBank/DDBJ databases">
        <title>The permanent draft genome of Caldithrix abyssi DSM 13497.</title>
        <authorList>
            <consortium name="US DOE Joint Genome Institute (JGI-PGF)"/>
            <person name="Lucas S."/>
            <person name="Han J."/>
            <person name="Lapidus A."/>
            <person name="Bruce D."/>
            <person name="Goodwin L."/>
            <person name="Pitluck S."/>
            <person name="Peters L."/>
            <person name="Kyrpides N."/>
            <person name="Mavromatis K."/>
            <person name="Ivanova N."/>
            <person name="Mikhailova N."/>
            <person name="Chertkov O."/>
            <person name="Detter J.C."/>
            <person name="Tapia R."/>
            <person name="Han C."/>
            <person name="Land M."/>
            <person name="Hauser L."/>
            <person name="Markowitz V."/>
            <person name="Cheng J.-F."/>
            <person name="Hugenholtz P."/>
            <person name="Woyke T."/>
            <person name="Wu D."/>
            <person name="Spring S."/>
            <person name="Brambilla E."/>
            <person name="Klenk H.-P."/>
            <person name="Eisen J.A."/>
        </authorList>
    </citation>
    <scope>NUCLEOTIDE SEQUENCE [LARGE SCALE GENOMIC DNA]</scope>
    <source>
        <strain evidence="15 16">DSM 13497</strain>
    </source>
</reference>
<gene>
    <name evidence="15" type="ORF">Calab_0077</name>
</gene>
<keyword evidence="16" id="KW-1185">Reference proteome</keyword>
<dbReference type="Proteomes" id="UP000004671">
    <property type="component" value="Chromosome"/>
</dbReference>
<evidence type="ECO:0000256" key="4">
    <source>
        <dbReference type="ARBA" id="ARBA00013170"/>
    </source>
</evidence>
<evidence type="ECO:0000256" key="12">
    <source>
        <dbReference type="ARBA" id="ARBA00023264"/>
    </source>
</evidence>
<evidence type="ECO:0000256" key="14">
    <source>
        <dbReference type="SAM" id="Phobius"/>
    </source>
</evidence>
<dbReference type="PANTHER" id="PTHR14269:SF62">
    <property type="entry name" value="CDP-DIACYLGLYCEROL--GLYCEROL-3-PHOSPHATE 3-PHOSPHATIDYLTRANSFERASE 1, CHLOROPLASTIC"/>
    <property type="match status" value="1"/>
</dbReference>
<keyword evidence="12" id="KW-1208">Phospholipid metabolism</keyword>
<dbReference type="PANTHER" id="PTHR14269">
    <property type="entry name" value="CDP-DIACYLGLYCEROL--GLYCEROL-3-PHOSPHATE 3-PHOSPHATIDYLTRANSFERASE-RELATED"/>
    <property type="match status" value="1"/>
</dbReference>
<dbReference type="Gene3D" id="1.20.120.1760">
    <property type="match status" value="1"/>
</dbReference>
<feature type="transmembrane region" description="Helical" evidence="14">
    <location>
        <begin position="128"/>
        <end position="149"/>
    </location>
</feature>
<dbReference type="OrthoDB" id="9796672at2"/>
<comment type="subcellular location">
    <subcellularLocation>
        <location evidence="1">Membrane</location>
        <topology evidence="1">Multi-pass membrane protein</topology>
    </subcellularLocation>
</comment>
<sequence length="210" mass="23585">MQIKPKEFLYVPNLLSLLRLLLILPIAYYIRFDTPFAHNMVIILVLIAASTDFLDGFFSRRLNQVTDLGQILDPLADKIDLGIGLILLVIYRDFPLPLAVYLIYRDILILILGAACAKKLGHPTPANFWGKLNTTIVSIAGILYLTGWAPLVAKIAIVASYGVILVSGISYALLGQKILFTNRWSKLIYWLVLFLLTLFVVLSTINYKFV</sequence>
<keyword evidence="8 14" id="KW-1133">Transmembrane helix</keyword>
<evidence type="ECO:0000256" key="10">
    <source>
        <dbReference type="ARBA" id="ARBA00023136"/>
    </source>
</evidence>
<keyword evidence="7 14" id="KW-0812">Transmembrane</keyword>
<keyword evidence="11" id="KW-0594">Phospholipid biosynthesis</keyword>
<feature type="transmembrane region" description="Helical" evidence="14">
    <location>
        <begin position="187"/>
        <end position="207"/>
    </location>
</feature>
<dbReference type="InterPro" id="IPR043130">
    <property type="entry name" value="CDP-OH_PTrfase_TM_dom"/>
</dbReference>
<dbReference type="RefSeq" id="WP_006926603.1">
    <property type="nucleotide sequence ID" value="NZ_CM001402.1"/>
</dbReference>
<dbReference type="STRING" id="880073.Cabys_2861"/>
<dbReference type="InterPro" id="IPR000462">
    <property type="entry name" value="CDP-OH_P_trans"/>
</dbReference>
<evidence type="ECO:0000313" key="15">
    <source>
        <dbReference type="EMBL" id="EHO39731.1"/>
    </source>
</evidence>
<feature type="transmembrane region" description="Helical" evidence="14">
    <location>
        <begin position="7"/>
        <end position="30"/>
    </location>
</feature>
<dbReference type="HOGENOM" id="CLU_051314_6_3_0"/>
<evidence type="ECO:0000256" key="2">
    <source>
        <dbReference type="ARBA" id="ARBA00005042"/>
    </source>
</evidence>
<dbReference type="GO" id="GO:0046474">
    <property type="term" value="P:glycerophospholipid biosynthetic process"/>
    <property type="evidence" value="ECO:0007669"/>
    <property type="project" value="TreeGrafter"/>
</dbReference>
<dbReference type="EC" id="2.7.8.5" evidence="4"/>
<evidence type="ECO:0000256" key="13">
    <source>
        <dbReference type="ARBA" id="ARBA00048586"/>
    </source>
</evidence>
<comment type="pathway">
    <text evidence="2">Phospholipid metabolism; phosphatidylglycerol biosynthesis; phosphatidylglycerol from CDP-diacylglycerol: step 1/2.</text>
</comment>
<feature type="transmembrane region" description="Helical" evidence="14">
    <location>
        <begin position="98"/>
        <end position="116"/>
    </location>
</feature>
<evidence type="ECO:0000256" key="11">
    <source>
        <dbReference type="ARBA" id="ARBA00023209"/>
    </source>
</evidence>
<feature type="transmembrane region" description="Helical" evidence="14">
    <location>
        <begin position="155"/>
        <end position="175"/>
    </location>
</feature>
<dbReference type="InParanoid" id="H1XXQ8"/>
<evidence type="ECO:0000256" key="9">
    <source>
        <dbReference type="ARBA" id="ARBA00023098"/>
    </source>
</evidence>
<evidence type="ECO:0000256" key="5">
    <source>
        <dbReference type="ARBA" id="ARBA00014944"/>
    </source>
</evidence>
<keyword evidence="9" id="KW-0443">Lipid metabolism</keyword>
<protein>
    <recommendedName>
        <fullName evidence="5">CDP-diacylglycerol--glycerol-3-phosphate 3-phosphatidyltransferase</fullName>
        <ecNumber evidence="4">2.7.8.5</ecNumber>
    </recommendedName>
</protein>
<dbReference type="InterPro" id="IPR050324">
    <property type="entry name" value="CDP-alcohol_PTase-I"/>
</dbReference>
<dbReference type="PIRSF" id="PIRSF000847">
    <property type="entry name" value="Phos_ph_gly_syn"/>
    <property type="match status" value="1"/>
</dbReference>
<dbReference type="AlphaFoldDB" id="H1XXQ8"/>
<dbReference type="InterPro" id="IPR004570">
    <property type="entry name" value="Phosphatidylglycerol_P_synth"/>
</dbReference>
<evidence type="ECO:0000256" key="6">
    <source>
        <dbReference type="ARBA" id="ARBA00022516"/>
    </source>
</evidence>
<name>H1XXQ8_CALAY</name>
<evidence type="ECO:0000256" key="8">
    <source>
        <dbReference type="ARBA" id="ARBA00022989"/>
    </source>
</evidence>
<keyword evidence="15" id="KW-0808">Transferase</keyword>
<dbReference type="Pfam" id="PF01066">
    <property type="entry name" value="CDP-OH_P_transf"/>
    <property type="match status" value="1"/>
</dbReference>
<organism evidence="15 16">
    <name type="scientific">Caldithrix abyssi DSM 13497</name>
    <dbReference type="NCBI Taxonomy" id="880073"/>
    <lineage>
        <taxon>Bacteria</taxon>
        <taxon>Pseudomonadati</taxon>
        <taxon>Calditrichota</taxon>
        <taxon>Calditrichia</taxon>
        <taxon>Calditrichales</taxon>
        <taxon>Calditrichaceae</taxon>
        <taxon>Caldithrix</taxon>
    </lineage>
</organism>
<dbReference type="EMBL" id="CM001402">
    <property type="protein sequence ID" value="EHO39731.1"/>
    <property type="molecule type" value="Genomic_DNA"/>
</dbReference>
<keyword evidence="6" id="KW-0444">Lipid biosynthesis</keyword>
<feature type="transmembrane region" description="Helical" evidence="14">
    <location>
        <begin position="36"/>
        <end position="54"/>
    </location>
</feature>
<keyword evidence="10 14" id="KW-0472">Membrane</keyword>
<evidence type="ECO:0000256" key="7">
    <source>
        <dbReference type="ARBA" id="ARBA00022692"/>
    </source>
</evidence>
<accession>H1XXQ8</accession>
<dbReference type="eggNOG" id="COG0558">
    <property type="taxonomic scope" value="Bacteria"/>
</dbReference>
<comment type="similarity">
    <text evidence="3">Belongs to the CDP-alcohol phosphatidyltransferase class-I family.</text>
</comment>
<dbReference type="GO" id="GO:0008444">
    <property type="term" value="F:CDP-diacylglycerol-glycerol-3-phosphate 3-phosphatidyltransferase activity"/>
    <property type="evidence" value="ECO:0007669"/>
    <property type="project" value="UniProtKB-EC"/>
</dbReference>
<proteinExistence type="inferred from homology"/>
<evidence type="ECO:0000313" key="16">
    <source>
        <dbReference type="Proteomes" id="UP000004671"/>
    </source>
</evidence>
<evidence type="ECO:0000256" key="3">
    <source>
        <dbReference type="ARBA" id="ARBA00010441"/>
    </source>
</evidence>
<dbReference type="GO" id="GO:0016020">
    <property type="term" value="C:membrane"/>
    <property type="evidence" value="ECO:0007669"/>
    <property type="project" value="UniProtKB-SubCell"/>
</dbReference>
<evidence type="ECO:0000256" key="1">
    <source>
        <dbReference type="ARBA" id="ARBA00004141"/>
    </source>
</evidence>
<comment type="catalytic activity">
    <reaction evidence="13">
        <text>a CDP-1,2-diacyl-sn-glycerol + sn-glycerol 3-phosphate = a 1,2-diacyl-sn-glycero-3-phospho-(1'-sn-glycero-3'-phosphate) + CMP + H(+)</text>
        <dbReference type="Rhea" id="RHEA:12593"/>
        <dbReference type="ChEBI" id="CHEBI:15378"/>
        <dbReference type="ChEBI" id="CHEBI:57597"/>
        <dbReference type="ChEBI" id="CHEBI:58332"/>
        <dbReference type="ChEBI" id="CHEBI:60110"/>
        <dbReference type="ChEBI" id="CHEBI:60377"/>
        <dbReference type="EC" id="2.7.8.5"/>
    </reaction>
</comment>